<reference evidence="1 2" key="1">
    <citation type="journal article" date="2019" name="Genome Biol. Evol.">
        <title>Insights into the evolution of the New World diploid cottons (Gossypium, subgenus Houzingenia) based on genome sequencing.</title>
        <authorList>
            <person name="Grover C.E."/>
            <person name="Arick M.A. 2nd"/>
            <person name="Thrash A."/>
            <person name="Conover J.L."/>
            <person name="Sanders W.S."/>
            <person name="Peterson D.G."/>
            <person name="Frelichowski J.E."/>
            <person name="Scheffler J.A."/>
            <person name="Scheffler B.E."/>
            <person name="Wendel J.F."/>
        </authorList>
    </citation>
    <scope>NUCLEOTIDE SEQUENCE [LARGE SCALE GENOMIC DNA]</scope>
    <source>
        <strain evidence="1">8</strain>
        <tissue evidence="1">Leaf</tissue>
    </source>
</reference>
<protein>
    <submittedName>
        <fullName evidence="1">Uncharacterized protein</fullName>
    </submittedName>
</protein>
<gene>
    <name evidence="1" type="ORF">Gotri_018179</name>
</gene>
<keyword evidence="2" id="KW-1185">Reference proteome</keyword>
<comment type="caution">
    <text evidence="1">The sequence shown here is derived from an EMBL/GenBank/DDBJ whole genome shotgun (WGS) entry which is preliminary data.</text>
</comment>
<proteinExistence type="predicted"/>
<sequence length="45" mass="5174">MQVIYTGELYFLKKEMVKDNCVAIKVENSPMLKSITTPLLKKSLQ</sequence>
<dbReference type="EMBL" id="JABEZW010000007">
    <property type="protein sequence ID" value="MBA0769447.1"/>
    <property type="molecule type" value="Genomic_DNA"/>
</dbReference>
<accession>A0A7J9E8U9</accession>
<name>A0A7J9E8U9_9ROSI</name>
<evidence type="ECO:0000313" key="2">
    <source>
        <dbReference type="Proteomes" id="UP000593568"/>
    </source>
</evidence>
<dbReference type="Proteomes" id="UP000593568">
    <property type="component" value="Unassembled WGS sequence"/>
</dbReference>
<dbReference type="AlphaFoldDB" id="A0A7J9E8U9"/>
<evidence type="ECO:0000313" key="1">
    <source>
        <dbReference type="EMBL" id="MBA0769447.1"/>
    </source>
</evidence>
<organism evidence="1 2">
    <name type="scientific">Gossypium trilobum</name>
    <dbReference type="NCBI Taxonomy" id="34281"/>
    <lineage>
        <taxon>Eukaryota</taxon>
        <taxon>Viridiplantae</taxon>
        <taxon>Streptophyta</taxon>
        <taxon>Embryophyta</taxon>
        <taxon>Tracheophyta</taxon>
        <taxon>Spermatophyta</taxon>
        <taxon>Magnoliopsida</taxon>
        <taxon>eudicotyledons</taxon>
        <taxon>Gunneridae</taxon>
        <taxon>Pentapetalae</taxon>
        <taxon>rosids</taxon>
        <taxon>malvids</taxon>
        <taxon>Malvales</taxon>
        <taxon>Malvaceae</taxon>
        <taxon>Malvoideae</taxon>
        <taxon>Gossypium</taxon>
    </lineage>
</organism>